<feature type="chain" id="PRO_5004583510" description="Secreted protein" evidence="2">
    <location>
        <begin position="18"/>
        <end position="392"/>
    </location>
</feature>
<evidence type="ECO:0000256" key="1">
    <source>
        <dbReference type="SAM" id="MobiDB-lite"/>
    </source>
</evidence>
<name>T0QPU3_SAPDV</name>
<sequence length="392" mass="41364">MHLRYLLLLSGATFGLACSSLGDASSPMNHTLSQLPFMNATSLGLSTSYATCIGSTDIKALSSGLLGAATAEPACLRAISDLMPLFSDWSSAPSHPKPSRFTNNTLSHDSFSDKNESSRRDDTIHHHPMVDALNFTNAKAQTLCAMLVNVVPCLEKAIMPFVLQTINAGGCCTAALNDVAAQFGASADVVVATLVRDLTNVFCSTQSPGFFSQGNQTCAYSFAQSALHAAAPLHRLFKAGVQLPTNEACSALVANDVFQLTQSRAMTPLFTAPYVPSTCVQPIDALLSGVARWPWIQTSSMWSKVLGAGSCLPNPANASECFHLPSGFASTCTYTTKLEFFTEALGPMTTMAPMTPAPTNATKTAVQQGSSSGGKTVSSVALIILSILYYYV</sequence>
<evidence type="ECO:0000313" key="4">
    <source>
        <dbReference type="Proteomes" id="UP000030762"/>
    </source>
</evidence>
<dbReference type="InParanoid" id="T0QPU3"/>
<dbReference type="RefSeq" id="XP_008610622.1">
    <property type="nucleotide sequence ID" value="XM_008612400.1"/>
</dbReference>
<feature type="region of interest" description="Disordered" evidence="1">
    <location>
        <begin position="94"/>
        <end position="122"/>
    </location>
</feature>
<keyword evidence="4" id="KW-1185">Reference proteome</keyword>
<organism evidence="3 4">
    <name type="scientific">Saprolegnia diclina (strain VS20)</name>
    <dbReference type="NCBI Taxonomy" id="1156394"/>
    <lineage>
        <taxon>Eukaryota</taxon>
        <taxon>Sar</taxon>
        <taxon>Stramenopiles</taxon>
        <taxon>Oomycota</taxon>
        <taxon>Saprolegniomycetes</taxon>
        <taxon>Saprolegniales</taxon>
        <taxon>Saprolegniaceae</taxon>
        <taxon>Saprolegnia</taxon>
    </lineage>
</organism>
<dbReference type="Proteomes" id="UP000030762">
    <property type="component" value="Unassembled WGS sequence"/>
</dbReference>
<evidence type="ECO:0000313" key="3">
    <source>
        <dbReference type="EMBL" id="EQC35860.1"/>
    </source>
</evidence>
<accession>T0QPU3</accession>
<dbReference type="AlphaFoldDB" id="T0QPU3"/>
<feature type="compositionally biased region" description="Basic and acidic residues" evidence="1">
    <location>
        <begin position="110"/>
        <end position="122"/>
    </location>
</feature>
<dbReference type="EMBL" id="JH767149">
    <property type="protein sequence ID" value="EQC35860.1"/>
    <property type="molecule type" value="Genomic_DNA"/>
</dbReference>
<feature type="signal peptide" evidence="2">
    <location>
        <begin position="1"/>
        <end position="17"/>
    </location>
</feature>
<dbReference type="OrthoDB" id="67093at2759"/>
<proteinExistence type="predicted"/>
<keyword evidence="2" id="KW-0732">Signal</keyword>
<evidence type="ECO:0008006" key="5">
    <source>
        <dbReference type="Google" id="ProtNLM"/>
    </source>
</evidence>
<dbReference type="PROSITE" id="PS51257">
    <property type="entry name" value="PROKAR_LIPOPROTEIN"/>
    <property type="match status" value="1"/>
</dbReference>
<protein>
    <recommendedName>
        <fullName evidence="5">Secreted protein</fullName>
    </recommendedName>
</protein>
<gene>
    <name evidence="3" type="ORF">SDRG_06610</name>
</gene>
<dbReference type="GeneID" id="19947337"/>
<dbReference type="VEuPathDB" id="FungiDB:SDRG_06610"/>
<reference evidence="3 4" key="1">
    <citation type="submission" date="2012-04" db="EMBL/GenBank/DDBJ databases">
        <title>The Genome Sequence of Saprolegnia declina VS20.</title>
        <authorList>
            <consortium name="The Broad Institute Genome Sequencing Platform"/>
            <person name="Russ C."/>
            <person name="Nusbaum C."/>
            <person name="Tyler B."/>
            <person name="van West P."/>
            <person name="Dieguez-Uribeondo J."/>
            <person name="de Bruijn I."/>
            <person name="Tripathy S."/>
            <person name="Jiang R."/>
            <person name="Young S.K."/>
            <person name="Zeng Q."/>
            <person name="Gargeya S."/>
            <person name="Fitzgerald M."/>
            <person name="Haas B."/>
            <person name="Abouelleil A."/>
            <person name="Alvarado L."/>
            <person name="Arachchi H.M."/>
            <person name="Berlin A."/>
            <person name="Chapman S.B."/>
            <person name="Goldberg J."/>
            <person name="Griggs A."/>
            <person name="Gujja S."/>
            <person name="Hansen M."/>
            <person name="Howarth C."/>
            <person name="Imamovic A."/>
            <person name="Larimer J."/>
            <person name="McCowen C."/>
            <person name="Montmayeur A."/>
            <person name="Murphy C."/>
            <person name="Neiman D."/>
            <person name="Pearson M."/>
            <person name="Priest M."/>
            <person name="Roberts A."/>
            <person name="Saif S."/>
            <person name="Shea T."/>
            <person name="Sisk P."/>
            <person name="Sykes S."/>
            <person name="Wortman J."/>
            <person name="Nusbaum C."/>
            <person name="Birren B."/>
        </authorList>
    </citation>
    <scope>NUCLEOTIDE SEQUENCE [LARGE SCALE GENOMIC DNA]</scope>
    <source>
        <strain evidence="3 4">VS20</strain>
    </source>
</reference>
<feature type="compositionally biased region" description="Polar residues" evidence="1">
    <location>
        <begin position="100"/>
        <end position="109"/>
    </location>
</feature>
<evidence type="ECO:0000256" key="2">
    <source>
        <dbReference type="SAM" id="SignalP"/>
    </source>
</evidence>